<reference evidence="2 3" key="1">
    <citation type="journal article" date="2010" name="Science">
        <title>Genomic comparison of the ants Camponotus floridanus and Harpegnathos saltator.</title>
        <authorList>
            <person name="Bonasio R."/>
            <person name="Zhang G."/>
            <person name="Ye C."/>
            <person name="Mutti N.S."/>
            <person name="Fang X."/>
            <person name="Qin N."/>
            <person name="Donahue G."/>
            <person name="Yang P."/>
            <person name="Li Q."/>
            <person name="Li C."/>
            <person name="Zhang P."/>
            <person name="Huang Z."/>
            <person name="Berger S.L."/>
            <person name="Reinberg D."/>
            <person name="Wang J."/>
            <person name="Liebig J."/>
        </authorList>
    </citation>
    <scope>NUCLEOTIDE SEQUENCE [LARGE SCALE GENOMIC DNA]</scope>
    <source>
        <strain evidence="2 3">R22 G/1</strain>
    </source>
</reference>
<dbReference type="AlphaFoldDB" id="E2BBZ8"/>
<feature type="domain" description="Myb/SANT-like DNA-binding" evidence="1">
    <location>
        <begin position="2"/>
        <end position="88"/>
    </location>
</feature>
<dbReference type="Pfam" id="PF13837">
    <property type="entry name" value="Myb_DNA-bind_4"/>
    <property type="match status" value="1"/>
</dbReference>
<dbReference type="OMA" id="GHITWEY"/>
<keyword evidence="3" id="KW-1185">Reference proteome</keyword>
<gene>
    <name evidence="2" type="ORF">EAI_00702</name>
</gene>
<dbReference type="InParanoid" id="E2BBZ8"/>
<proteinExistence type="predicted"/>
<feature type="non-terminal residue" evidence="2">
    <location>
        <position position="1"/>
    </location>
</feature>
<dbReference type="Gene3D" id="1.10.10.60">
    <property type="entry name" value="Homeodomain-like"/>
    <property type="match status" value="1"/>
</dbReference>
<accession>E2BBZ8</accession>
<feature type="non-terminal residue" evidence="2">
    <location>
        <position position="103"/>
    </location>
</feature>
<evidence type="ECO:0000259" key="1">
    <source>
        <dbReference type="Pfam" id="PF13837"/>
    </source>
</evidence>
<dbReference type="EMBL" id="GL447187">
    <property type="protein sequence ID" value="EFN86784.1"/>
    <property type="molecule type" value="Genomic_DNA"/>
</dbReference>
<dbReference type="Proteomes" id="UP000008237">
    <property type="component" value="Unassembled WGS sequence"/>
</dbReference>
<name>E2BBZ8_HARSA</name>
<dbReference type="OrthoDB" id="7549619at2759"/>
<organism evidence="3">
    <name type="scientific">Harpegnathos saltator</name>
    <name type="common">Jerdon's jumping ant</name>
    <dbReference type="NCBI Taxonomy" id="610380"/>
    <lineage>
        <taxon>Eukaryota</taxon>
        <taxon>Metazoa</taxon>
        <taxon>Ecdysozoa</taxon>
        <taxon>Arthropoda</taxon>
        <taxon>Hexapoda</taxon>
        <taxon>Insecta</taxon>
        <taxon>Pterygota</taxon>
        <taxon>Neoptera</taxon>
        <taxon>Endopterygota</taxon>
        <taxon>Hymenoptera</taxon>
        <taxon>Apocrita</taxon>
        <taxon>Aculeata</taxon>
        <taxon>Formicoidea</taxon>
        <taxon>Formicidae</taxon>
        <taxon>Ponerinae</taxon>
        <taxon>Ponerini</taxon>
        <taxon>Harpegnathos</taxon>
    </lineage>
</organism>
<protein>
    <recommendedName>
        <fullName evidence="1">Myb/SANT-like DNA-binding domain-containing protein</fullName>
    </recommendedName>
</protein>
<dbReference type="InterPro" id="IPR044822">
    <property type="entry name" value="Myb_DNA-bind_4"/>
</dbReference>
<evidence type="ECO:0000313" key="3">
    <source>
        <dbReference type="Proteomes" id="UP000008237"/>
    </source>
</evidence>
<dbReference type="PANTHER" id="PTHR47595:SF1">
    <property type="entry name" value="MYB_SANT-LIKE DNA-BINDING DOMAIN-CONTAINING PROTEIN"/>
    <property type="match status" value="1"/>
</dbReference>
<dbReference type="PANTHER" id="PTHR47595">
    <property type="entry name" value="HEAT SHOCK 70 KDA PROTEIN 14"/>
    <property type="match status" value="1"/>
</dbReference>
<evidence type="ECO:0000313" key="2">
    <source>
        <dbReference type="EMBL" id="EFN86784.1"/>
    </source>
</evidence>
<sequence>SKTSTKLLLELYKERKEKFRDSKIKKRNLWTQIVKEMDKNGYKSLTEDILDRKLRNLKKTFRTIKDNNRKNSTGRGHITWEYYDIFEEIFLDDQTINFGPTIS</sequence>